<feature type="transmembrane region" description="Helical" evidence="2">
    <location>
        <begin position="25"/>
        <end position="43"/>
    </location>
</feature>
<feature type="domain" description="YbhG-like alpha-helical hairpin" evidence="3">
    <location>
        <begin position="136"/>
        <end position="210"/>
    </location>
</feature>
<dbReference type="InterPro" id="IPR006143">
    <property type="entry name" value="RND_pump_MFP"/>
</dbReference>
<dbReference type="Gene3D" id="2.40.420.20">
    <property type="match status" value="1"/>
</dbReference>
<dbReference type="AlphaFoldDB" id="A0A7X5Y530"/>
<dbReference type="GO" id="GO:0015562">
    <property type="term" value="F:efflux transmembrane transporter activity"/>
    <property type="evidence" value="ECO:0007669"/>
    <property type="project" value="TreeGrafter"/>
</dbReference>
<reference evidence="6 7" key="1">
    <citation type="submission" date="2020-03" db="EMBL/GenBank/DDBJ databases">
        <title>Genomic Encyclopedia of Type Strains, Phase IV (KMG-IV): sequencing the most valuable type-strain genomes for metagenomic binning, comparative biology and taxonomic classification.</title>
        <authorList>
            <person name="Goeker M."/>
        </authorList>
    </citation>
    <scope>NUCLEOTIDE SEQUENCE [LARGE SCALE GENOMIC DNA]</scope>
    <source>
        <strain evidence="6 7">DSM 16846</strain>
    </source>
</reference>
<dbReference type="SUPFAM" id="SSF111369">
    <property type="entry name" value="HlyD-like secretion proteins"/>
    <property type="match status" value="1"/>
</dbReference>
<keyword evidence="2" id="KW-0812">Transmembrane</keyword>
<gene>
    <name evidence="6" type="ORF">GGQ97_001055</name>
</gene>
<dbReference type="Gene3D" id="2.40.30.170">
    <property type="match status" value="1"/>
</dbReference>
<organism evidence="6 7">
    <name type="scientific">Sphingomonas kaistensis</name>
    <dbReference type="NCBI Taxonomy" id="298708"/>
    <lineage>
        <taxon>Bacteria</taxon>
        <taxon>Pseudomonadati</taxon>
        <taxon>Pseudomonadota</taxon>
        <taxon>Alphaproteobacteria</taxon>
        <taxon>Sphingomonadales</taxon>
        <taxon>Sphingomonadaceae</taxon>
        <taxon>Sphingomonas</taxon>
    </lineage>
</organism>
<dbReference type="InterPro" id="IPR058637">
    <property type="entry name" value="YknX-like_C"/>
</dbReference>
<evidence type="ECO:0000256" key="1">
    <source>
        <dbReference type="ARBA" id="ARBA00009477"/>
    </source>
</evidence>
<dbReference type="Proteomes" id="UP000558192">
    <property type="component" value="Unassembled WGS sequence"/>
</dbReference>
<feature type="domain" description="YknX-like C-terminal permuted SH3-like" evidence="5">
    <location>
        <begin position="326"/>
        <end position="391"/>
    </location>
</feature>
<accession>A0A7X5Y530</accession>
<dbReference type="EMBL" id="JAATJC010000001">
    <property type="protein sequence ID" value="NJC05262.1"/>
    <property type="molecule type" value="Genomic_DNA"/>
</dbReference>
<comment type="similarity">
    <text evidence="1">Belongs to the membrane fusion protein (MFP) (TC 8.A.1) family.</text>
</comment>
<name>A0A7X5Y530_9SPHN</name>
<evidence type="ECO:0000259" key="4">
    <source>
        <dbReference type="Pfam" id="PF25954"/>
    </source>
</evidence>
<dbReference type="Pfam" id="PF25881">
    <property type="entry name" value="HH_YBHG"/>
    <property type="match status" value="1"/>
</dbReference>
<evidence type="ECO:0000256" key="2">
    <source>
        <dbReference type="SAM" id="Phobius"/>
    </source>
</evidence>
<keyword evidence="7" id="KW-1185">Reference proteome</keyword>
<dbReference type="Pfam" id="PF25989">
    <property type="entry name" value="YknX_C"/>
    <property type="match status" value="1"/>
</dbReference>
<comment type="caution">
    <text evidence="6">The sequence shown here is derived from an EMBL/GenBank/DDBJ whole genome shotgun (WGS) entry which is preliminary data.</text>
</comment>
<protein>
    <submittedName>
        <fullName evidence="6">RND family efflux transporter MFP subunit</fullName>
    </submittedName>
</protein>
<dbReference type="InterPro" id="IPR059052">
    <property type="entry name" value="HH_YbhG-like"/>
</dbReference>
<sequence length="399" mass="41217">MNRETRLARDETVVVVDDTRRRRNLIIAVLIGVLVLALAYYLFNRGDSADTKTGAAATAGAGNGGRGGQVPTVTVVVPGRSQVAQIVTASGALAARRDQPVGAAGQGGRVTAVLVDAGTWVQAGQTLATVDRSVQVQTTAQLSAAVESARASAALAQNEYDRSAALVGRGFVSKADLDRKRAARDQANAQVRVAQAQLGATRAGIGLLDIRAPSAGLILQRNLEVGQVIGPGSQGLFRLARGGEMEMRAQLSQQDLAAMRVGMPASVTPIGSTSNVVGSVWQVSPVIDPQSRQGEVRIAIPYSAGIRPGGFAEARISAGSTTAPLLPQSAVLSDNDGNYVYVVNAKNEAERRSVKVGVVDESGATITAGLSGQEMVVLSAGPFLNPGQKVNPKRQAAAK</sequence>
<keyword evidence="2" id="KW-1133">Transmembrane helix</keyword>
<evidence type="ECO:0000259" key="3">
    <source>
        <dbReference type="Pfam" id="PF25881"/>
    </source>
</evidence>
<evidence type="ECO:0000313" key="7">
    <source>
        <dbReference type="Proteomes" id="UP000558192"/>
    </source>
</evidence>
<dbReference type="NCBIfam" id="TIGR01730">
    <property type="entry name" value="RND_mfp"/>
    <property type="match status" value="1"/>
</dbReference>
<evidence type="ECO:0000313" key="6">
    <source>
        <dbReference type="EMBL" id="NJC05262.1"/>
    </source>
</evidence>
<evidence type="ECO:0000259" key="5">
    <source>
        <dbReference type="Pfam" id="PF25989"/>
    </source>
</evidence>
<dbReference type="InterPro" id="IPR058792">
    <property type="entry name" value="Beta-barrel_RND_2"/>
</dbReference>
<keyword evidence="2" id="KW-0472">Membrane</keyword>
<dbReference type="PANTHER" id="PTHR30469">
    <property type="entry name" value="MULTIDRUG RESISTANCE PROTEIN MDTA"/>
    <property type="match status" value="1"/>
</dbReference>
<dbReference type="Pfam" id="PF25954">
    <property type="entry name" value="Beta-barrel_RND_2"/>
    <property type="match status" value="1"/>
</dbReference>
<dbReference type="PANTHER" id="PTHR30469:SF15">
    <property type="entry name" value="HLYD FAMILY OF SECRETION PROTEINS"/>
    <property type="match status" value="1"/>
</dbReference>
<dbReference type="Gene3D" id="1.10.287.470">
    <property type="entry name" value="Helix hairpin bin"/>
    <property type="match status" value="1"/>
</dbReference>
<dbReference type="Gene3D" id="2.40.50.100">
    <property type="match status" value="1"/>
</dbReference>
<dbReference type="GO" id="GO:1990281">
    <property type="term" value="C:efflux pump complex"/>
    <property type="evidence" value="ECO:0007669"/>
    <property type="project" value="TreeGrafter"/>
</dbReference>
<feature type="domain" description="CusB-like beta-barrel" evidence="4">
    <location>
        <begin position="248"/>
        <end position="318"/>
    </location>
</feature>
<dbReference type="RefSeq" id="WP_168067976.1">
    <property type="nucleotide sequence ID" value="NZ_JAATJC010000001.1"/>
</dbReference>
<proteinExistence type="inferred from homology"/>